<keyword evidence="3" id="KW-1185">Reference proteome</keyword>
<dbReference type="Proteomes" id="UP000252519">
    <property type="component" value="Unassembled WGS sequence"/>
</dbReference>
<evidence type="ECO:0000256" key="1">
    <source>
        <dbReference type="SAM" id="MobiDB-lite"/>
    </source>
</evidence>
<feature type="region of interest" description="Disordered" evidence="1">
    <location>
        <begin position="29"/>
        <end position="49"/>
    </location>
</feature>
<evidence type="ECO:0000313" key="3">
    <source>
        <dbReference type="Proteomes" id="UP000252519"/>
    </source>
</evidence>
<accession>A0A368H8Z5</accession>
<dbReference type="AlphaFoldDB" id="A0A368H8Z5"/>
<dbReference type="OrthoDB" id="5872821at2759"/>
<comment type="caution">
    <text evidence="2">The sequence shown here is derived from an EMBL/GenBank/DDBJ whole genome shotgun (WGS) entry which is preliminary data.</text>
</comment>
<feature type="compositionally biased region" description="Polar residues" evidence="1">
    <location>
        <begin position="193"/>
        <end position="215"/>
    </location>
</feature>
<proteinExistence type="predicted"/>
<reference evidence="2 3" key="1">
    <citation type="submission" date="2014-10" db="EMBL/GenBank/DDBJ databases">
        <title>Draft genome of the hookworm Ancylostoma caninum.</title>
        <authorList>
            <person name="Mitreva M."/>
        </authorList>
    </citation>
    <scope>NUCLEOTIDE SEQUENCE [LARGE SCALE GENOMIC DNA]</scope>
    <source>
        <strain evidence="2 3">Baltimore</strain>
    </source>
</reference>
<organism evidence="2 3">
    <name type="scientific">Ancylostoma caninum</name>
    <name type="common">Dog hookworm</name>
    <dbReference type="NCBI Taxonomy" id="29170"/>
    <lineage>
        <taxon>Eukaryota</taxon>
        <taxon>Metazoa</taxon>
        <taxon>Ecdysozoa</taxon>
        <taxon>Nematoda</taxon>
        <taxon>Chromadorea</taxon>
        <taxon>Rhabditida</taxon>
        <taxon>Rhabditina</taxon>
        <taxon>Rhabditomorpha</taxon>
        <taxon>Strongyloidea</taxon>
        <taxon>Ancylostomatidae</taxon>
        <taxon>Ancylostomatinae</taxon>
        <taxon>Ancylostoma</taxon>
    </lineage>
</organism>
<evidence type="ECO:0000313" key="2">
    <source>
        <dbReference type="EMBL" id="RCN52188.1"/>
    </source>
</evidence>
<sequence length="215" mass="23598">MDDTQYDTSVRVFREPDIETGEGVAVESKEDYLPNVPPRRNKSKEAEQAQNQLKKVPCFLFEAPPAYDEVVSQASTQSGERRRMVSIKMPDLPVRKVGDTQILERSIAPTQSLSVTTKTAQSTSRTATASSRIRNECVTQGTIECSTPARTPAKPATQPTHSFSSEPVKPKESKEKSQSERPTLKISKPGGEESNNSTPTQSSKDAESQNALKKS</sequence>
<gene>
    <name evidence="2" type="ORF">ANCCAN_01620</name>
</gene>
<feature type="compositionally biased region" description="Polar residues" evidence="1">
    <location>
        <begin position="137"/>
        <end position="149"/>
    </location>
</feature>
<feature type="compositionally biased region" description="Low complexity" evidence="1">
    <location>
        <begin position="116"/>
        <end position="132"/>
    </location>
</feature>
<name>A0A368H8Z5_ANCCA</name>
<protein>
    <submittedName>
        <fullName evidence="2">Uncharacterized protein</fullName>
    </submittedName>
</protein>
<feature type="region of interest" description="Disordered" evidence="1">
    <location>
        <begin position="108"/>
        <end position="215"/>
    </location>
</feature>
<feature type="compositionally biased region" description="Basic and acidic residues" evidence="1">
    <location>
        <begin position="168"/>
        <end position="183"/>
    </location>
</feature>
<dbReference type="EMBL" id="JOJR01000008">
    <property type="protein sequence ID" value="RCN52188.1"/>
    <property type="molecule type" value="Genomic_DNA"/>
</dbReference>